<dbReference type="Proteomes" id="UP001430953">
    <property type="component" value="Unassembled WGS sequence"/>
</dbReference>
<reference evidence="1 2" key="1">
    <citation type="submission" date="2023-03" db="EMBL/GenBank/DDBJ databases">
        <title>High recombination rates correlate with genetic variation in Cardiocondyla obscurior ants.</title>
        <authorList>
            <person name="Errbii M."/>
        </authorList>
    </citation>
    <scope>NUCLEOTIDE SEQUENCE [LARGE SCALE GENOMIC DNA]</scope>
    <source>
        <strain evidence="1">Alpha-2009</strain>
        <tissue evidence="1">Whole body</tissue>
    </source>
</reference>
<accession>A0AAW2GSS6</accession>
<keyword evidence="2" id="KW-1185">Reference proteome</keyword>
<protein>
    <submittedName>
        <fullName evidence="1">Uncharacterized protein</fullName>
    </submittedName>
</protein>
<organism evidence="1 2">
    <name type="scientific">Cardiocondyla obscurior</name>
    <dbReference type="NCBI Taxonomy" id="286306"/>
    <lineage>
        <taxon>Eukaryota</taxon>
        <taxon>Metazoa</taxon>
        <taxon>Ecdysozoa</taxon>
        <taxon>Arthropoda</taxon>
        <taxon>Hexapoda</taxon>
        <taxon>Insecta</taxon>
        <taxon>Pterygota</taxon>
        <taxon>Neoptera</taxon>
        <taxon>Endopterygota</taxon>
        <taxon>Hymenoptera</taxon>
        <taxon>Apocrita</taxon>
        <taxon>Aculeata</taxon>
        <taxon>Formicoidea</taxon>
        <taxon>Formicidae</taxon>
        <taxon>Myrmicinae</taxon>
        <taxon>Cardiocondyla</taxon>
    </lineage>
</organism>
<name>A0AAW2GSS6_9HYME</name>
<gene>
    <name evidence="1" type="ORF">PUN28_002123</name>
</gene>
<dbReference type="AlphaFoldDB" id="A0AAW2GSS6"/>
<comment type="caution">
    <text evidence="1">The sequence shown here is derived from an EMBL/GenBank/DDBJ whole genome shotgun (WGS) entry which is preliminary data.</text>
</comment>
<evidence type="ECO:0000313" key="1">
    <source>
        <dbReference type="EMBL" id="KAL0130287.1"/>
    </source>
</evidence>
<sequence>MLGPAGVSAGKNETVRGFIRVCIYIYFYSCLFTKSIYRIVRDNARAARAVTVRMFIRAIDSSREFNPGFSAEPLIKNATLGGDKARFTPRLRRTLGNRLDGRRRGRGLCHGIHRERSVEAKHALPRFYP</sequence>
<evidence type="ECO:0000313" key="2">
    <source>
        <dbReference type="Proteomes" id="UP001430953"/>
    </source>
</evidence>
<proteinExistence type="predicted"/>
<dbReference type="EMBL" id="JADYXP020000002">
    <property type="protein sequence ID" value="KAL0130287.1"/>
    <property type="molecule type" value="Genomic_DNA"/>
</dbReference>